<dbReference type="RefSeq" id="WP_319690814.1">
    <property type="nucleotide sequence ID" value="NZ_JARAWN010000045.1"/>
</dbReference>
<feature type="region of interest" description="Disordered" evidence="1">
    <location>
        <begin position="63"/>
        <end position="85"/>
    </location>
</feature>
<feature type="compositionally biased region" description="Basic and acidic residues" evidence="1">
    <location>
        <begin position="75"/>
        <end position="85"/>
    </location>
</feature>
<sequence>MKKRSMLAIASLATGFVVAAITPSHGLDAADALGKTDGLSKLDVEGTLGKVGKVGKTVSSDSLAGVGEDALGGHADQEGKGGKES</sequence>
<proteinExistence type="predicted"/>
<protein>
    <recommendedName>
        <fullName evidence="5">Secreted protein</fullName>
    </recommendedName>
</protein>
<gene>
    <name evidence="3" type="ORF">PV367_10550</name>
</gene>
<evidence type="ECO:0000256" key="2">
    <source>
        <dbReference type="SAM" id="SignalP"/>
    </source>
</evidence>
<evidence type="ECO:0000313" key="3">
    <source>
        <dbReference type="EMBL" id="MDX3130221.1"/>
    </source>
</evidence>
<feature type="signal peptide" evidence="2">
    <location>
        <begin position="1"/>
        <end position="19"/>
    </location>
</feature>
<dbReference type="AlphaFoldDB" id="A0AAJ2PNF5"/>
<dbReference type="Proteomes" id="UP001273589">
    <property type="component" value="Unassembled WGS sequence"/>
</dbReference>
<organism evidence="3 4">
    <name type="scientific">Streptomyces europaeiscabiei</name>
    <dbReference type="NCBI Taxonomy" id="146819"/>
    <lineage>
        <taxon>Bacteria</taxon>
        <taxon>Bacillati</taxon>
        <taxon>Actinomycetota</taxon>
        <taxon>Actinomycetes</taxon>
        <taxon>Kitasatosporales</taxon>
        <taxon>Streptomycetaceae</taxon>
        <taxon>Streptomyces</taxon>
    </lineage>
</organism>
<reference evidence="3" key="1">
    <citation type="journal article" date="2023" name="Microb. Genom.">
        <title>Mesoterricola silvestris gen. nov., sp. nov., Mesoterricola sediminis sp. nov., Geothrix oryzae sp. nov., Geothrix edaphica sp. nov., Geothrix rubra sp. nov., and Geothrix limicola sp. nov., six novel members of Acidobacteriota isolated from soils.</title>
        <authorList>
            <person name="Weisberg A.J."/>
            <person name="Pearce E."/>
            <person name="Kramer C.G."/>
            <person name="Chang J.H."/>
            <person name="Clarke C.R."/>
        </authorList>
    </citation>
    <scope>NUCLEOTIDE SEQUENCE</scope>
    <source>
        <strain evidence="3">ND06-05F</strain>
    </source>
</reference>
<feature type="chain" id="PRO_5042578649" description="Secreted protein" evidence="2">
    <location>
        <begin position="20"/>
        <end position="85"/>
    </location>
</feature>
<accession>A0AAJ2PNF5</accession>
<name>A0AAJ2PNF5_9ACTN</name>
<dbReference type="EMBL" id="JARAWN010000045">
    <property type="protein sequence ID" value="MDX3130221.1"/>
    <property type="molecule type" value="Genomic_DNA"/>
</dbReference>
<evidence type="ECO:0008006" key="5">
    <source>
        <dbReference type="Google" id="ProtNLM"/>
    </source>
</evidence>
<evidence type="ECO:0000313" key="4">
    <source>
        <dbReference type="Proteomes" id="UP001273589"/>
    </source>
</evidence>
<evidence type="ECO:0000256" key="1">
    <source>
        <dbReference type="SAM" id="MobiDB-lite"/>
    </source>
</evidence>
<comment type="caution">
    <text evidence="3">The sequence shown here is derived from an EMBL/GenBank/DDBJ whole genome shotgun (WGS) entry which is preliminary data.</text>
</comment>
<keyword evidence="2" id="KW-0732">Signal</keyword>